<dbReference type="RefSeq" id="WP_184260242.1">
    <property type="nucleotide sequence ID" value="NZ_JACIIX010000001.1"/>
</dbReference>
<sequence>MLKTFDDVVAFNKANVDAFVQAGTKFATGAEEIAKEVFGYTGKAFEGAVETSKAFTSCKTPVEVAQLNQKLAKDNWDAVVAEGTKLAEMATVVTKSAFEPVQARYKAAFDSFSGK</sequence>
<dbReference type="EMBL" id="JACIIX010000001">
    <property type="protein sequence ID" value="MBB6208818.1"/>
    <property type="molecule type" value="Genomic_DNA"/>
</dbReference>
<name>A0A7X0DKD1_NOVIT</name>
<reference evidence="2 3" key="1">
    <citation type="submission" date="2020-08" db="EMBL/GenBank/DDBJ databases">
        <title>Genomic Encyclopedia of Type Strains, Phase IV (KMG-IV): sequencing the most valuable type-strain genomes for metagenomic binning, comparative biology and taxonomic classification.</title>
        <authorList>
            <person name="Goeker M."/>
        </authorList>
    </citation>
    <scope>NUCLEOTIDE SEQUENCE [LARGE SCALE GENOMIC DNA]</scope>
    <source>
        <strain evidence="2 3">DSM 11590</strain>
    </source>
</reference>
<organism evidence="2 3">
    <name type="scientific">Novispirillum itersonii</name>
    <name type="common">Aquaspirillum itersonii</name>
    <dbReference type="NCBI Taxonomy" id="189"/>
    <lineage>
        <taxon>Bacteria</taxon>
        <taxon>Pseudomonadati</taxon>
        <taxon>Pseudomonadota</taxon>
        <taxon>Alphaproteobacteria</taxon>
        <taxon>Rhodospirillales</taxon>
        <taxon>Novispirillaceae</taxon>
        <taxon>Novispirillum</taxon>
    </lineage>
</organism>
<dbReference type="InterPro" id="IPR018968">
    <property type="entry name" value="Phasin"/>
</dbReference>
<dbReference type="AlphaFoldDB" id="A0A7X0DKD1"/>
<dbReference type="Pfam" id="PF09361">
    <property type="entry name" value="Phasin_2"/>
    <property type="match status" value="1"/>
</dbReference>
<dbReference type="Proteomes" id="UP000544872">
    <property type="component" value="Unassembled WGS sequence"/>
</dbReference>
<evidence type="ECO:0000259" key="1">
    <source>
        <dbReference type="Pfam" id="PF09361"/>
    </source>
</evidence>
<accession>A0A7X0DKD1</accession>
<feature type="domain" description="Phasin" evidence="1">
    <location>
        <begin position="7"/>
        <end position="105"/>
    </location>
</feature>
<dbReference type="NCBIfam" id="TIGR01841">
    <property type="entry name" value="phasin"/>
    <property type="match status" value="1"/>
</dbReference>
<gene>
    <name evidence="2" type="ORF">FHS48_000199</name>
</gene>
<proteinExistence type="predicted"/>
<protein>
    <submittedName>
        <fullName evidence="2">Phasin family protein</fullName>
    </submittedName>
</protein>
<evidence type="ECO:0000313" key="3">
    <source>
        <dbReference type="Proteomes" id="UP000544872"/>
    </source>
</evidence>
<keyword evidence="3" id="KW-1185">Reference proteome</keyword>
<dbReference type="InterPro" id="IPR010127">
    <property type="entry name" value="Phasin_subfam-1"/>
</dbReference>
<comment type="caution">
    <text evidence="2">The sequence shown here is derived from an EMBL/GenBank/DDBJ whole genome shotgun (WGS) entry which is preliminary data.</text>
</comment>
<evidence type="ECO:0000313" key="2">
    <source>
        <dbReference type="EMBL" id="MBB6208818.1"/>
    </source>
</evidence>